<organism evidence="2 3">
    <name type="scientific">Brassica cretica</name>
    <name type="common">Mustard</name>
    <dbReference type="NCBI Taxonomy" id="69181"/>
    <lineage>
        <taxon>Eukaryota</taxon>
        <taxon>Viridiplantae</taxon>
        <taxon>Streptophyta</taxon>
        <taxon>Embryophyta</taxon>
        <taxon>Tracheophyta</taxon>
        <taxon>Spermatophyta</taxon>
        <taxon>Magnoliopsida</taxon>
        <taxon>eudicotyledons</taxon>
        <taxon>Gunneridae</taxon>
        <taxon>Pentapetalae</taxon>
        <taxon>rosids</taxon>
        <taxon>malvids</taxon>
        <taxon>Brassicales</taxon>
        <taxon>Brassicaceae</taxon>
        <taxon>Brassiceae</taxon>
        <taxon>Brassica</taxon>
    </lineage>
</organism>
<feature type="compositionally biased region" description="Polar residues" evidence="1">
    <location>
        <begin position="15"/>
        <end position="29"/>
    </location>
</feature>
<protein>
    <submittedName>
        <fullName evidence="2">Uncharacterized protein</fullName>
    </submittedName>
</protein>
<dbReference type="Proteomes" id="UP000712600">
    <property type="component" value="Unassembled WGS sequence"/>
</dbReference>
<evidence type="ECO:0000313" key="3">
    <source>
        <dbReference type="Proteomes" id="UP000712600"/>
    </source>
</evidence>
<sequence>MRRSYWGKDKFDPSYRQSQPSVDRQQPSTVDRHPSKTEIHSDYARAIDGHALQISREDIADILQMANGVDNLFVQQCTVLAHQQRVTKDFYNTAGGIDNRFKQKNQHHTHPSIDNNIPPSIDRRPEFGRRAFDLFGTR</sequence>
<name>A0A8S9Q975_BRACR</name>
<dbReference type="AlphaFoldDB" id="A0A8S9Q975"/>
<evidence type="ECO:0000313" key="2">
    <source>
        <dbReference type="EMBL" id="KAF3536393.1"/>
    </source>
</evidence>
<proteinExistence type="predicted"/>
<comment type="caution">
    <text evidence="2">The sequence shown here is derived from an EMBL/GenBank/DDBJ whole genome shotgun (WGS) entry which is preliminary data.</text>
</comment>
<evidence type="ECO:0000256" key="1">
    <source>
        <dbReference type="SAM" id="MobiDB-lite"/>
    </source>
</evidence>
<feature type="region of interest" description="Disordered" evidence="1">
    <location>
        <begin position="1"/>
        <end position="39"/>
    </location>
</feature>
<accession>A0A8S9Q975</accession>
<feature type="region of interest" description="Disordered" evidence="1">
    <location>
        <begin position="104"/>
        <end position="124"/>
    </location>
</feature>
<feature type="compositionally biased region" description="Basic and acidic residues" evidence="1">
    <location>
        <begin position="1"/>
        <end position="13"/>
    </location>
</feature>
<reference evidence="2" key="1">
    <citation type="submission" date="2019-12" db="EMBL/GenBank/DDBJ databases">
        <title>Genome sequencing and annotation of Brassica cretica.</title>
        <authorList>
            <person name="Studholme D.J."/>
            <person name="Sarris P."/>
        </authorList>
    </citation>
    <scope>NUCLEOTIDE SEQUENCE</scope>
    <source>
        <strain evidence="2">PFS-109/04</strain>
        <tissue evidence="2">Leaf</tissue>
    </source>
</reference>
<feature type="compositionally biased region" description="Basic and acidic residues" evidence="1">
    <location>
        <begin position="30"/>
        <end position="39"/>
    </location>
</feature>
<gene>
    <name evidence="2" type="ORF">F2Q69_00023423</name>
</gene>
<dbReference type="EMBL" id="QGKX02001290">
    <property type="protein sequence ID" value="KAF3536393.1"/>
    <property type="molecule type" value="Genomic_DNA"/>
</dbReference>